<proteinExistence type="predicted"/>
<protein>
    <submittedName>
        <fullName evidence="3">Atherin-like</fullName>
    </submittedName>
</protein>
<gene>
    <name evidence="3" type="primary">LOC103164087</name>
</gene>
<reference evidence="2" key="2">
    <citation type="journal article" date="2020" name="Biotechnol. Bioeng.">
        <title>Chromosome-scale scaffolds for the Chinese hamster reference genome assembly to facilitate the study of the CHO epigenome.</title>
        <authorList>
            <person name="Hilliard W."/>
            <person name="MacDonald M."/>
            <person name="Lee K.H."/>
        </authorList>
    </citation>
    <scope>NUCLEOTIDE SEQUENCE [LARGE SCALE GENOMIC DNA]</scope>
    <source>
        <strain evidence="2">17A/GY</strain>
    </source>
</reference>
<evidence type="ECO:0000313" key="2">
    <source>
        <dbReference type="Proteomes" id="UP001108280"/>
    </source>
</evidence>
<dbReference type="RefSeq" id="XP_027251796.1">
    <property type="nucleotide sequence ID" value="XM_027395995.2"/>
</dbReference>
<keyword evidence="2" id="KW-1185">Reference proteome</keyword>
<feature type="compositionally biased region" description="Pro residues" evidence="1">
    <location>
        <begin position="14"/>
        <end position="32"/>
    </location>
</feature>
<feature type="compositionally biased region" description="Pro residues" evidence="1">
    <location>
        <begin position="80"/>
        <end position="98"/>
    </location>
</feature>
<organism evidence="2 3">
    <name type="scientific">Cricetulus griseus</name>
    <name type="common">Chinese hamster</name>
    <name type="synonym">Cricetulus barabensis griseus</name>
    <dbReference type="NCBI Taxonomy" id="10029"/>
    <lineage>
        <taxon>Eukaryota</taxon>
        <taxon>Metazoa</taxon>
        <taxon>Chordata</taxon>
        <taxon>Craniata</taxon>
        <taxon>Vertebrata</taxon>
        <taxon>Euteleostomi</taxon>
        <taxon>Mammalia</taxon>
        <taxon>Eutheria</taxon>
        <taxon>Euarchontoglires</taxon>
        <taxon>Glires</taxon>
        <taxon>Rodentia</taxon>
        <taxon>Myomorpha</taxon>
        <taxon>Muroidea</taxon>
        <taxon>Cricetidae</taxon>
        <taxon>Cricetinae</taxon>
        <taxon>Cricetulus</taxon>
    </lineage>
</organism>
<dbReference type="KEGG" id="cge:103164087"/>
<feature type="region of interest" description="Disordered" evidence="1">
    <location>
        <begin position="1"/>
        <end position="166"/>
    </location>
</feature>
<dbReference type="AlphaFoldDB" id="A0A9J7FAB3"/>
<evidence type="ECO:0000313" key="3">
    <source>
        <dbReference type="RefSeq" id="XP_027251796.1"/>
    </source>
</evidence>
<evidence type="ECO:0000256" key="1">
    <source>
        <dbReference type="SAM" id="MobiDB-lite"/>
    </source>
</evidence>
<reference evidence="2" key="1">
    <citation type="journal article" date="2018" name="Biotechnol. Bioeng.">
        <title>A reference genome of the Chinese hamster based on a hybrid assembly strategy.</title>
        <authorList>
            <person name="Rupp O."/>
            <person name="MacDonald M.L."/>
            <person name="Li S."/>
            <person name="Dhiman H."/>
            <person name="Polson S."/>
            <person name="Griep S."/>
            <person name="Heffner K."/>
            <person name="Hernandez I."/>
            <person name="Brinkrolf K."/>
            <person name="Jadhav V."/>
            <person name="Samoudi M."/>
            <person name="Hao H."/>
            <person name="Kingham B."/>
            <person name="Goesmann A."/>
            <person name="Betenbaugh M.J."/>
            <person name="Lewis N.E."/>
            <person name="Borth N."/>
            <person name="Lee K.H."/>
        </authorList>
    </citation>
    <scope>NUCLEOTIDE SEQUENCE [LARGE SCALE GENOMIC DNA]</scope>
    <source>
        <strain evidence="2">17A/GY</strain>
    </source>
</reference>
<name>A0A9J7FAB3_CRIGR</name>
<sequence length="206" mass="22001">MHPHWGSGTGPPRSRLPPRLPCQPPSRVPPAPLCRRPRSRSQGRERCGAAAPRCGQRPPAKPAGYPLLSHRARRQLRPAVVPPPPPPPPAFPPPPSLPPAAEARPVSAEPASCARLARSEGRAAGQGAGRPAGERRRGGGGPNARRLDATTSPRRIPRAPADEPQLAGLGMRTVPTERCAELCGHGCHLSQFLNHRQFLISHEEDT</sequence>
<dbReference type="Proteomes" id="UP001108280">
    <property type="component" value="Chromosome 2"/>
</dbReference>
<reference evidence="3" key="3">
    <citation type="submission" date="2025-08" db="UniProtKB">
        <authorList>
            <consortium name="RefSeq"/>
        </authorList>
    </citation>
    <scope>IDENTIFICATION</scope>
    <source>
        <strain evidence="3">17A/GY</strain>
        <tissue evidence="3">Liver</tissue>
    </source>
</reference>
<dbReference type="GeneID" id="103164087"/>
<accession>A0A9J7FAB3</accession>